<evidence type="ECO:0000313" key="2">
    <source>
        <dbReference type="EMBL" id="OCH93124.1"/>
    </source>
</evidence>
<evidence type="ECO:0000256" key="1">
    <source>
        <dbReference type="SAM" id="SignalP"/>
    </source>
</evidence>
<gene>
    <name evidence="2" type="ORF">OBBRIDRAFT_725465</name>
</gene>
<proteinExistence type="predicted"/>
<dbReference type="OrthoDB" id="2120038at2759"/>
<organism evidence="2 3">
    <name type="scientific">Obba rivulosa</name>
    <dbReference type="NCBI Taxonomy" id="1052685"/>
    <lineage>
        <taxon>Eukaryota</taxon>
        <taxon>Fungi</taxon>
        <taxon>Dikarya</taxon>
        <taxon>Basidiomycota</taxon>
        <taxon>Agaricomycotina</taxon>
        <taxon>Agaricomycetes</taxon>
        <taxon>Polyporales</taxon>
        <taxon>Gelatoporiaceae</taxon>
        <taxon>Obba</taxon>
    </lineage>
</organism>
<evidence type="ECO:0000313" key="3">
    <source>
        <dbReference type="Proteomes" id="UP000250043"/>
    </source>
</evidence>
<reference evidence="2 3" key="1">
    <citation type="submission" date="2016-07" db="EMBL/GenBank/DDBJ databases">
        <title>Draft genome of the white-rot fungus Obba rivulosa 3A-2.</title>
        <authorList>
            <consortium name="DOE Joint Genome Institute"/>
            <person name="Miettinen O."/>
            <person name="Riley R."/>
            <person name="Acob R."/>
            <person name="Barry K."/>
            <person name="Cullen D."/>
            <person name="De Vries R."/>
            <person name="Hainaut M."/>
            <person name="Hatakka A."/>
            <person name="Henrissat B."/>
            <person name="Hilden K."/>
            <person name="Kuo R."/>
            <person name="Labutti K."/>
            <person name="Lipzen A."/>
            <person name="Makela M.R."/>
            <person name="Sandor L."/>
            <person name="Spatafora J.W."/>
            <person name="Grigoriev I.V."/>
            <person name="Hibbett D.S."/>
        </authorList>
    </citation>
    <scope>NUCLEOTIDE SEQUENCE [LARGE SCALE GENOMIC DNA]</scope>
    <source>
        <strain evidence="2 3">3A-2</strain>
    </source>
</reference>
<protein>
    <submittedName>
        <fullName evidence="2">Uncharacterized protein</fullName>
    </submittedName>
</protein>
<feature type="non-terminal residue" evidence="2">
    <location>
        <position position="1"/>
    </location>
</feature>
<name>A0A8E2B1P6_9APHY</name>
<feature type="signal peptide" evidence="1">
    <location>
        <begin position="1"/>
        <end position="20"/>
    </location>
</feature>
<feature type="chain" id="PRO_5034584924" evidence="1">
    <location>
        <begin position="21"/>
        <end position="102"/>
    </location>
</feature>
<dbReference type="AlphaFoldDB" id="A0A8E2B1P6"/>
<keyword evidence="1" id="KW-0732">Signal</keyword>
<dbReference type="Proteomes" id="UP000250043">
    <property type="component" value="Unassembled WGS sequence"/>
</dbReference>
<keyword evidence="3" id="KW-1185">Reference proteome</keyword>
<dbReference type="EMBL" id="KV722359">
    <property type="protein sequence ID" value="OCH93124.1"/>
    <property type="molecule type" value="Genomic_DNA"/>
</dbReference>
<sequence>WLYFAAFSAALVGWYKLAPSADEDSSIKHWLAQYRESRTLWEDVSIKHIIACLEQAKNTMVYREAKVEPVHRYRYPQRFEQYSPFLQPVGFDLDPGNVEVKA</sequence>
<accession>A0A8E2B1P6</accession>